<reference evidence="2 3" key="1">
    <citation type="journal article" date="2015" name="Genome Biol.">
        <title>Comparative genomics of Steinernema reveals deeply conserved gene regulatory networks.</title>
        <authorList>
            <person name="Dillman A.R."/>
            <person name="Macchietto M."/>
            <person name="Porter C.F."/>
            <person name="Rogers A."/>
            <person name="Williams B."/>
            <person name="Antoshechkin I."/>
            <person name="Lee M.M."/>
            <person name="Goodwin Z."/>
            <person name="Lu X."/>
            <person name="Lewis E.E."/>
            <person name="Goodrich-Blair H."/>
            <person name="Stock S.P."/>
            <person name="Adams B.J."/>
            <person name="Sternberg P.W."/>
            <person name="Mortazavi A."/>
        </authorList>
    </citation>
    <scope>NUCLEOTIDE SEQUENCE [LARGE SCALE GENOMIC DNA]</scope>
    <source>
        <strain evidence="2 3">ALL</strain>
    </source>
</reference>
<evidence type="ECO:0000313" key="3">
    <source>
        <dbReference type="Proteomes" id="UP000298663"/>
    </source>
</evidence>
<keyword evidence="1" id="KW-0812">Transmembrane</keyword>
<keyword evidence="1" id="KW-0472">Membrane</keyword>
<protein>
    <submittedName>
        <fullName evidence="2">Uncharacterized protein</fullName>
    </submittedName>
</protein>
<accession>A0A4U5LQW0</accession>
<sequence length="211" mass="24195">MFRPLILKLAEINANFTRFALRVDRKVQSSTLLDIPVKQWRIFSMLVISHMALSVVFFLLGAICFLLGGHYSHIYTEVNCSDGSDIFVPILNVIASFIGIVTIRALHLHWPPFIHVISLFILVVMNLIPIVDDFLMTMRWHGISIDNRFPSPGWAVNFTYMDAFLCVIAVLIEVVCGCLLYFELFYYCKCSRYETSGDERNMEIGSEANQR</sequence>
<keyword evidence="1" id="KW-1133">Transmembrane helix</keyword>
<dbReference type="AlphaFoldDB" id="A0A4U5LQW0"/>
<name>A0A4U5LQW0_STECR</name>
<dbReference type="OrthoDB" id="5771867at2759"/>
<dbReference type="Proteomes" id="UP000298663">
    <property type="component" value="Unassembled WGS sequence"/>
</dbReference>
<feature type="transmembrane region" description="Helical" evidence="1">
    <location>
        <begin position="86"/>
        <end position="106"/>
    </location>
</feature>
<proteinExistence type="predicted"/>
<evidence type="ECO:0000256" key="1">
    <source>
        <dbReference type="SAM" id="Phobius"/>
    </source>
</evidence>
<organism evidence="2 3">
    <name type="scientific">Steinernema carpocapsae</name>
    <name type="common">Entomopathogenic nematode</name>
    <dbReference type="NCBI Taxonomy" id="34508"/>
    <lineage>
        <taxon>Eukaryota</taxon>
        <taxon>Metazoa</taxon>
        <taxon>Ecdysozoa</taxon>
        <taxon>Nematoda</taxon>
        <taxon>Chromadorea</taxon>
        <taxon>Rhabditida</taxon>
        <taxon>Tylenchina</taxon>
        <taxon>Panagrolaimomorpha</taxon>
        <taxon>Strongyloidoidea</taxon>
        <taxon>Steinernematidae</taxon>
        <taxon>Steinernema</taxon>
    </lineage>
</organism>
<feature type="transmembrane region" description="Helical" evidence="1">
    <location>
        <begin position="113"/>
        <end position="131"/>
    </location>
</feature>
<evidence type="ECO:0000313" key="2">
    <source>
        <dbReference type="EMBL" id="TKR58356.1"/>
    </source>
</evidence>
<reference evidence="2 3" key="2">
    <citation type="journal article" date="2019" name="G3 (Bethesda)">
        <title>Hybrid Assembly of the Genome of the Entomopathogenic Nematode Steinernema carpocapsae Identifies the X-Chromosome.</title>
        <authorList>
            <person name="Serra L."/>
            <person name="Macchietto M."/>
            <person name="Macias-Munoz A."/>
            <person name="McGill C.J."/>
            <person name="Rodriguez I.M."/>
            <person name="Rodriguez B."/>
            <person name="Murad R."/>
            <person name="Mortazavi A."/>
        </authorList>
    </citation>
    <scope>NUCLEOTIDE SEQUENCE [LARGE SCALE GENOMIC DNA]</scope>
    <source>
        <strain evidence="2 3">ALL</strain>
    </source>
</reference>
<dbReference type="EMBL" id="AZBU02000013">
    <property type="protein sequence ID" value="TKR58356.1"/>
    <property type="molecule type" value="Genomic_DNA"/>
</dbReference>
<feature type="transmembrane region" description="Helical" evidence="1">
    <location>
        <begin position="51"/>
        <end position="74"/>
    </location>
</feature>
<feature type="transmembrane region" description="Helical" evidence="1">
    <location>
        <begin position="158"/>
        <end position="182"/>
    </location>
</feature>
<keyword evidence="3" id="KW-1185">Reference proteome</keyword>
<comment type="caution">
    <text evidence="2">The sequence shown here is derived from an EMBL/GenBank/DDBJ whole genome shotgun (WGS) entry which is preliminary data.</text>
</comment>
<gene>
    <name evidence="2" type="ORF">L596_029810</name>
</gene>